<evidence type="ECO:0000313" key="5">
    <source>
        <dbReference type="EMBL" id="KAJ4966724.1"/>
    </source>
</evidence>
<organism evidence="5 6">
    <name type="scientific">Protea cynaroides</name>
    <dbReference type="NCBI Taxonomy" id="273540"/>
    <lineage>
        <taxon>Eukaryota</taxon>
        <taxon>Viridiplantae</taxon>
        <taxon>Streptophyta</taxon>
        <taxon>Embryophyta</taxon>
        <taxon>Tracheophyta</taxon>
        <taxon>Spermatophyta</taxon>
        <taxon>Magnoliopsida</taxon>
        <taxon>Proteales</taxon>
        <taxon>Proteaceae</taxon>
        <taxon>Protea</taxon>
    </lineage>
</organism>
<dbReference type="Gene3D" id="1.20.5.4130">
    <property type="match status" value="1"/>
</dbReference>
<proteinExistence type="predicted"/>
<dbReference type="InterPro" id="IPR041118">
    <property type="entry name" value="Rx_N"/>
</dbReference>
<accession>A0A9Q0KA82</accession>
<evidence type="ECO:0000313" key="6">
    <source>
        <dbReference type="Proteomes" id="UP001141806"/>
    </source>
</evidence>
<sequence>MAAEKIAVTGVIEILKKLSSYPEQEINLIWGVKKKFKKLRKTSFMLLGVLRDAEMQQEKNELISCWLKRLKDVAYEVDDVLDEFSFEDMRRKMEIQNSKMKKSARTWCLHR</sequence>
<dbReference type="AlphaFoldDB" id="A0A9Q0KA82"/>
<dbReference type="Pfam" id="PF18052">
    <property type="entry name" value="Rx_N"/>
    <property type="match status" value="1"/>
</dbReference>
<evidence type="ECO:0000256" key="2">
    <source>
        <dbReference type="ARBA" id="ARBA00022741"/>
    </source>
</evidence>
<protein>
    <recommendedName>
        <fullName evidence="4">Disease resistance N-terminal domain-containing protein</fullName>
    </recommendedName>
</protein>
<gene>
    <name evidence="5" type="ORF">NE237_018573</name>
</gene>
<keyword evidence="1" id="KW-0677">Repeat</keyword>
<evidence type="ECO:0000259" key="4">
    <source>
        <dbReference type="Pfam" id="PF18052"/>
    </source>
</evidence>
<keyword evidence="2" id="KW-0547">Nucleotide-binding</keyword>
<evidence type="ECO:0000256" key="3">
    <source>
        <dbReference type="ARBA" id="ARBA00022821"/>
    </source>
</evidence>
<keyword evidence="6" id="KW-1185">Reference proteome</keyword>
<evidence type="ECO:0000256" key="1">
    <source>
        <dbReference type="ARBA" id="ARBA00022737"/>
    </source>
</evidence>
<feature type="domain" description="Disease resistance N-terminal" evidence="4">
    <location>
        <begin position="14"/>
        <end position="99"/>
    </location>
</feature>
<dbReference type="GO" id="GO:0006952">
    <property type="term" value="P:defense response"/>
    <property type="evidence" value="ECO:0007669"/>
    <property type="project" value="UniProtKB-KW"/>
</dbReference>
<dbReference type="OrthoDB" id="670616at2759"/>
<dbReference type="GO" id="GO:0000166">
    <property type="term" value="F:nucleotide binding"/>
    <property type="evidence" value="ECO:0007669"/>
    <property type="project" value="UniProtKB-KW"/>
</dbReference>
<dbReference type="Proteomes" id="UP001141806">
    <property type="component" value="Unassembled WGS sequence"/>
</dbReference>
<comment type="caution">
    <text evidence="5">The sequence shown here is derived from an EMBL/GenBank/DDBJ whole genome shotgun (WGS) entry which is preliminary data.</text>
</comment>
<reference evidence="5" key="1">
    <citation type="journal article" date="2023" name="Plant J.">
        <title>The genome of the king protea, Protea cynaroides.</title>
        <authorList>
            <person name="Chang J."/>
            <person name="Duong T.A."/>
            <person name="Schoeman C."/>
            <person name="Ma X."/>
            <person name="Roodt D."/>
            <person name="Barker N."/>
            <person name="Li Z."/>
            <person name="Van de Peer Y."/>
            <person name="Mizrachi E."/>
        </authorList>
    </citation>
    <scope>NUCLEOTIDE SEQUENCE</scope>
    <source>
        <tissue evidence="5">Young leaves</tissue>
    </source>
</reference>
<name>A0A9Q0KA82_9MAGN</name>
<dbReference type="EMBL" id="JAMYWD010000007">
    <property type="protein sequence ID" value="KAJ4966724.1"/>
    <property type="molecule type" value="Genomic_DNA"/>
</dbReference>
<keyword evidence="3" id="KW-0611">Plant defense</keyword>